<evidence type="ECO:0000256" key="5">
    <source>
        <dbReference type="ARBA" id="ARBA00022989"/>
    </source>
</evidence>
<dbReference type="Proteomes" id="UP000662939">
    <property type="component" value="Chromosome"/>
</dbReference>
<evidence type="ECO:0000256" key="1">
    <source>
        <dbReference type="ARBA" id="ARBA00004651"/>
    </source>
</evidence>
<proteinExistence type="inferred from homology"/>
<dbReference type="EMBL" id="CP070496">
    <property type="protein sequence ID" value="QSB05702.1"/>
    <property type="molecule type" value="Genomic_DNA"/>
</dbReference>
<comment type="similarity">
    <text evidence="2">Belongs to the CPA3 antiporters (TC 2.A.63) subunit E family.</text>
</comment>
<dbReference type="InterPro" id="IPR002758">
    <property type="entry name" value="Cation_antiport_E"/>
</dbReference>
<dbReference type="KEGG" id="nav:JQS30_01885"/>
<keyword evidence="3" id="KW-1003">Cell membrane</keyword>
<evidence type="ECO:0000313" key="8">
    <source>
        <dbReference type="Proteomes" id="UP000662939"/>
    </source>
</evidence>
<dbReference type="RefSeq" id="WP_213171714.1">
    <property type="nucleotide sequence ID" value="NZ_CP070496.1"/>
</dbReference>
<keyword evidence="8" id="KW-1185">Reference proteome</keyword>
<protein>
    <submittedName>
        <fullName evidence="7">Na+/H+ antiporter subunit E</fullName>
    </submittedName>
</protein>
<keyword evidence="4" id="KW-0812">Transmembrane</keyword>
<sequence length="122" mass="13827">MSWLTWPWRILWFICWFFKEVVRCNWAVIIDNLSPGQNSTTGIAQLPTRCNSEFEVMLLGTLITLTPGTLTVGSASDVSKEQPEHTLYVHGMYNEDADSLRADVRILEAHMLAAVRREGLTS</sequence>
<reference evidence="7" key="1">
    <citation type="submission" date="2021-02" db="EMBL/GenBank/DDBJ databases">
        <title>Natronoglycomyces albus gen. nov., sp. nov, a haloalkaliphilic actinobacterium from a soda solonchak soil.</title>
        <authorList>
            <person name="Sorokin D.Y."/>
            <person name="Khijniak T.V."/>
            <person name="Zakharycheva A.P."/>
            <person name="Boueva O.V."/>
            <person name="Ariskina E.V."/>
            <person name="Hahnke R.L."/>
            <person name="Bunk B."/>
            <person name="Sproer C."/>
            <person name="Schumann P."/>
            <person name="Evtushenko L.I."/>
            <person name="Kublanov I.V."/>
        </authorList>
    </citation>
    <scope>NUCLEOTIDE SEQUENCE</scope>
    <source>
        <strain evidence="7">DSM 106290</strain>
    </source>
</reference>
<organism evidence="7 8">
    <name type="scientific">Natronoglycomyces albus</name>
    <dbReference type="NCBI Taxonomy" id="2811108"/>
    <lineage>
        <taxon>Bacteria</taxon>
        <taxon>Bacillati</taxon>
        <taxon>Actinomycetota</taxon>
        <taxon>Actinomycetes</taxon>
        <taxon>Glycomycetales</taxon>
        <taxon>Glycomycetaceae</taxon>
        <taxon>Natronoglycomyces</taxon>
    </lineage>
</organism>
<name>A0A895XPN7_9ACTN</name>
<keyword evidence="5" id="KW-1133">Transmembrane helix</keyword>
<dbReference type="GO" id="GO:0008324">
    <property type="term" value="F:monoatomic cation transmembrane transporter activity"/>
    <property type="evidence" value="ECO:0007669"/>
    <property type="project" value="InterPro"/>
</dbReference>
<comment type="subcellular location">
    <subcellularLocation>
        <location evidence="1">Cell membrane</location>
        <topology evidence="1">Multi-pass membrane protein</topology>
    </subcellularLocation>
</comment>
<keyword evidence="6" id="KW-0472">Membrane</keyword>
<dbReference type="PANTHER" id="PTHR34584:SF1">
    <property type="entry name" value="NA(+)_H(+) ANTIPORTER SUBUNIT E1"/>
    <property type="match status" value="1"/>
</dbReference>
<evidence type="ECO:0000256" key="4">
    <source>
        <dbReference type="ARBA" id="ARBA00022692"/>
    </source>
</evidence>
<dbReference type="AlphaFoldDB" id="A0A895XPN7"/>
<dbReference type="Pfam" id="PF01899">
    <property type="entry name" value="MNHE"/>
    <property type="match status" value="1"/>
</dbReference>
<dbReference type="GO" id="GO:0005886">
    <property type="term" value="C:plasma membrane"/>
    <property type="evidence" value="ECO:0007669"/>
    <property type="project" value="UniProtKB-SubCell"/>
</dbReference>
<evidence type="ECO:0000256" key="2">
    <source>
        <dbReference type="ARBA" id="ARBA00006228"/>
    </source>
</evidence>
<gene>
    <name evidence="7" type="ORF">JQS30_01885</name>
</gene>
<evidence type="ECO:0000256" key="6">
    <source>
        <dbReference type="ARBA" id="ARBA00023136"/>
    </source>
</evidence>
<dbReference type="PANTHER" id="PTHR34584">
    <property type="entry name" value="NA(+)/H(+) ANTIPORTER SUBUNIT E1"/>
    <property type="match status" value="1"/>
</dbReference>
<evidence type="ECO:0000313" key="7">
    <source>
        <dbReference type="EMBL" id="QSB05702.1"/>
    </source>
</evidence>
<evidence type="ECO:0000256" key="3">
    <source>
        <dbReference type="ARBA" id="ARBA00022475"/>
    </source>
</evidence>
<accession>A0A895XPN7</accession>